<accession>A0A1Y6BJ54</accession>
<dbReference type="EMBL" id="FWZT01000005">
    <property type="protein sequence ID" value="SMF10476.1"/>
    <property type="molecule type" value="Genomic_DNA"/>
</dbReference>
<proteinExistence type="predicted"/>
<sequence length="1148" mass="127551">MLSCSDELSHGESTSREGFTSQLVSQGDTCERVVQNGVCENGTILWDQGSFSEECNVYNPKISFISSTENEFEISAEAQILTGENQFGETFPLSKNENGYFVGEPYMFPIPEGFMVRLTAQNSTGQVASTDFFPYLIEEPALKIACRGGEVPHESTITRTAFESELVPYGSECVEVTEVGTCESGNIEWSSSKPSSCKAGYLSCGDTPHGDEVELYGFESKVVAHKDICTRKVTIGYCNNGTIEVDPSSDYISSCENLPPKSCGHIGHGRKVVELKYKDSSASSAEICESDTEVRYCYDGEFEVEKESQFSFDSCDSTPQNIYMTSPTLFPTTPPQPNPFYLYGTNDHIVYGFGANCSSTELHGELSYTRVYTTGITETIGTQCQQTDISTRCINQTRTSYEPSGQFYASCEKRYQCEANSIVNRDSVDLDGDGSNEFLFTCASDTKFQIAIAKSLTSNPVFFDSIEVGAKWNLWNQSISDVDSDGRMDLVLEKSGIMNVFYQQDGMRFSNSVDFINPPIAFVEEPPYCRDIVEPGKRCCRFSGIDFDVDGQADVSISILSDKLNSTYIYRREGLGYSVRLWSEQSGDWRSFHPVIADSDGDGDKDIVFVNRSVRVAAKQEGGVLYGKLKLVLKKNYYKLWDQSLKIRDSNGYQELTEAQLSEVFSEYAKLAEYLGHDYFDAFASINKMYQEYGLGSIAKNLYYMTARSFEDGNRGAMTASLSILNRVDSNIGTSLAIEFGISPSEFATWSLDNWMFKQGPTDPFSSGGTTPCGGVCQSASDNTWEEFKGDFNKSKDTWKPLVDEAKKQATDAIEKDFYLGDAAKKFKNAVPFLDILESAFESEGMNTEAEPRDFYNSEVDRAWDKLDKIDRAIHDGKPHPTGGSWFDDRDEARQELEEAENERDKREENDKARRDAAYEKAKEEARKSEAEKEAKRKEEEERRKAEEKEDADSSDGCDQNPQPEHCGGSVPDQSDNVSFDLHCGSGPGGATDPIARFTYGDPYGGSGGEGCTSEEMWDIMQQHDSTMQYYFGGNGKYFESVITECPGGEVGLCVDPALASETYSGRPIITVKPDDLCDPYSYTPSDSCYHDGQLSDVVTEYDFCNDPYIIYMPGQCNSGPGDLPPPIGSGFLNNTLESQLPRMILSE</sequence>
<reference evidence="3" key="1">
    <citation type="submission" date="2017-04" db="EMBL/GenBank/DDBJ databases">
        <authorList>
            <person name="Varghese N."/>
            <person name="Submissions S."/>
        </authorList>
    </citation>
    <scope>NUCLEOTIDE SEQUENCE [LARGE SCALE GENOMIC DNA]</scope>
    <source>
        <strain evidence="3">RKEM611</strain>
    </source>
</reference>
<evidence type="ECO:0000256" key="1">
    <source>
        <dbReference type="SAM" id="MobiDB-lite"/>
    </source>
</evidence>
<dbReference type="InterPro" id="IPR028994">
    <property type="entry name" value="Integrin_alpha_N"/>
</dbReference>
<keyword evidence="3" id="KW-1185">Reference proteome</keyword>
<feature type="region of interest" description="Disordered" evidence="1">
    <location>
        <begin position="873"/>
        <end position="986"/>
    </location>
</feature>
<evidence type="ECO:0000313" key="3">
    <source>
        <dbReference type="Proteomes" id="UP000192907"/>
    </source>
</evidence>
<dbReference type="SUPFAM" id="SSF69318">
    <property type="entry name" value="Integrin alpha N-terminal domain"/>
    <property type="match status" value="1"/>
</dbReference>
<feature type="region of interest" description="Disordered" evidence="1">
    <location>
        <begin position="1"/>
        <end position="21"/>
    </location>
</feature>
<dbReference type="Proteomes" id="UP000192907">
    <property type="component" value="Unassembled WGS sequence"/>
</dbReference>
<dbReference type="PANTHER" id="PTHR46580">
    <property type="entry name" value="SENSOR KINASE-RELATED"/>
    <property type="match status" value="1"/>
</dbReference>
<dbReference type="AlphaFoldDB" id="A0A1Y6BJ54"/>
<evidence type="ECO:0000313" key="2">
    <source>
        <dbReference type="EMBL" id="SMF10476.1"/>
    </source>
</evidence>
<dbReference type="STRING" id="1513793.SAMN06296036_1054"/>
<gene>
    <name evidence="2" type="ORF">SAMN06296036_1054</name>
</gene>
<protein>
    <recommendedName>
        <fullName evidence="4">Repeat domain-containing protein</fullName>
    </recommendedName>
</protein>
<feature type="compositionally biased region" description="Basic and acidic residues" evidence="1">
    <location>
        <begin position="887"/>
        <end position="948"/>
    </location>
</feature>
<dbReference type="RefSeq" id="WP_132317658.1">
    <property type="nucleotide sequence ID" value="NZ_FWZT01000005.1"/>
</dbReference>
<dbReference type="PANTHER" id="PTHR46580:SF2">
    <property type="entry name" value="MAM DOMAIN-CONTAINING PROTEIN"/>
    <property type="match status" value="1"/>
</dbReference>
<organism evidence="2 3">
    <name type="scientific">Pseudobacteriovorax antillogorgiicola</name>
    <dbReference type="NCBI Taxonomy" id="1513793"/>
    <lineage>
        <taxon>Bacteria</taxon>
        <taxon>Pseudomonadati</taxon>
        <taxon>Bdellovibrionota</taxon>
        <taxon>Oligoflexia</taxon>
        <taxon>Oligoflexales</taxon>
        <taxon>Pseudobacteriovoracaceae</taxon>
        <taxon>Pseudobacteriovorax</taxon>
    </lineage>
</organism>
<evidence type="ECO:0008006" key="4">
    <source>
        <dbReference type="Google" id="ProtNLM"/>
    </source>
</evidence>
<name>A0A1Y6BJ54_9BACT</name>